<evidence type="ECO:0000256" key="1">
    <source>
        <dbReference type="SAM" id="Phobius"/>
    </source>
</evidence>
<proteinExistence type="predicted"/>
<evidence type="ECO:0000313" key="3">
    <source>
        <dbReference type="Proteomes" id="UP000239549"/>
    </source>
</evidence>
<dbReference type="EMBL" id="BFAV01000098">
    <property type="protein sequence ID" value="GBF33397.1"/>
    <property type="molecule type" value="Genomic_DNA"/>
</dbReference>
<evidence type="ECO:0000313" key="2">
    <source>
        <dbReference type="EMBL" id="GBF33397.1"/>
    </source>
</evidence>
<gene>
    <name evidence="2" type="ORF">DCCM_2498</name>
</gene>
<keyword evidence="1" id="KW-0812">Transmembrane</keyword>
<organism evidence="2 3">
    <name type="scientific">Desulfocucumis palustris</name>
    <dbReference type="NCBI Taxonomy" id="1898651"/>
    <lineage>
        <taxon>Bacteria</taxon>
        <taxon>Bacillati</taxon>
        <taxon>Bacillota</taxon>
        <taxon>Clostridia</taxon>
        <taxon>Eubacteriales</taxon>
        <taxon>Desulfocucumaceae</taxon>
        <taxon>Desulfocucumis</taxon>
    </lineage>
</organism>
<accession>A0A2L2XAU6</accession>
<keyword evidence="1" id="KW-1133">Transmembrane helix</keyword>
<dbReference type="Proteomes" id="UP000239549">
    <property type="component" value="Unassembled WGS sequence"/>
</dbReference>
<keyword evidence="1" id="KW-0472">Membrane</keyword>
<feature type="transmembrane region" description="Helical" evidence="1">
    <location>
        <begin position="12"/>
        <end position="36"/>
    </location>
</feature>
<name>A0A2L2XAU6_9FIRM</name>
<comment type="caution">
    <text evidence="2">The sequence shown here is derived from an EMBL/GenBank/DDBJ whole genome shotgun (WGS) entry which is preliminary data.</text>
</comment>
<reference evidence="3" key="1">
    <citation type="submission" date="2018-02" db="EMBL/GenBank/DDBJ databases">
        <title>Genome sequence of Desulfocucumis palustris strain NAW-5.</title>
        <authorList>
            <person name="Watanabe M."/>
            <person name="Kojima H."/>
            <person name="Fukui M."/>
        </authorList>
    </citation>
    <scope>NUCLEOTIDE SEQUENCE [LARGE SCALE GENOMIC DNA]</scope>
    <source>
        <strain evidence="3">NAW-5</strain>
    </source>
</reference>
<sequence>MVLLFILPGKYGSILMAVFCFEEIFYTSFFPIPVLIR</sequence>
<keyword evidence="3" id="KW-1185">Reference proteome</keyword>
<protein>
    <submittedName>
        <fullName evidence="2">Uncharacterized protein</fullName>
    </submittedName>
</protein>
<dbReference type="AlphaFoldDB" id="A0A2L2XAU6"/>